<keyword evidence="1" id="KW-0732">Signal</keyword>
<gene>
    <name evidence="2" type="ORF">FOF46_10245</name>
</gene>
<comment type="caution">
    <text evidence="2">The sequence shown here is derived from an EMBL/GenBank/DDBJ whole genome shotgun (WGS) entry which is preliminary data.</text>
</comment>
<dbReference type="Proteomes" id="UP000318833">
    <property type="component" value="Unassembled WGS sequence"/>
</dbReference>
<dbReference type="AlphaFoldDB" id="A0A554VLK9"/>
<reference evidence="2 3" key="1">
    <citation type="submission" date="2019-07" db="EMBL/GenBank/DDBJ databases">
        <title>The draft genome sequence of Aquimarina algiphila M91.</title>
        <authorList>
            <person name="Meng X."/>
        </authorList>
    </citation>
    <scope>NUCLEOTIDE SEQUENCE [LARGE SCALE GENOMIC DNA]</scope>
    <source>
        <strain evidence="2 3">M91</strain>
    </source>
</reference>
<dbReference type="EMBL" id="VLNR01000017">
    <property type="protein sequence ID" value="TSE09051.1"/>
    <property type="molecule type" value="Genomic_DNA"/>
</dbReference>
<evidence type="ECO:0000313" key="2">
    <source>
        <dbReference type="EMBL" id="TSE09051.1"/>
    </source>
</evidence>
<organism evidence="2 3">
    <name type="scientific">Aquimarina algiphila</name>
    <dbReference type="NCBI Taxonomy" id="2047982"/>
    <lineage>
        <taxon>Bacteria</taxon>
        <taxon>Pseudomonadati</taxon>
        <taxon>Bacteroidota</taxon>
        <taxon>Flavobacteriia</taxon>
        <taxon>Flavobacteriales</taxon>
        <taxon>Flavobacteriaceae</taxon>
        <taxon>Aquimarina</taxon>
    </lineage>
</organism>
<evidence type="ECO:0000256" key="1">
    <source>
        <dbReference type="SAM" id="SignalP"/>
    </source>
</evidence>
<accession>A0A554VLK9</accession>
<feature type="signal peptide" evidence="1">
    <location>
        <begin position="1"/>
        <end position="20"/>
    </location>
</feature>
<keyword evidence="3" id="KW-1185">Reference proteome</keyword>
<feature type="chain" id="PRO_5022081590" description="DUF3575 domain-containing protein" evidence="1">
    <location>
        <begin position="21"/>
        <end position="198"/>
    </location>
</feature>
<proteinExistence type="predicted"/>
<evidence type="ECO:0008006" key="4">
    <source>
        <dbReference type="Google" id="ProtNLM"/>
    </source>
</evidence>
<sequence>MKKIYLSIFIGLLTVVSLNAQETVHDNNKEENTFMPKNIIKVFPLNALIGEIGIGYERVIKPKTSLNFTLIQEFRKDEIFNTALSVRDYYIFFEADMRFYLSKYKKAPEGWFVSGGLLGEYNYRKYKSRINNQAVDFEWLQIGGSGKMGYQWMFKKGLKGLTIEVAGGARYRTAVNIFDKGFSDGFTPVVDFTIGYSW</sequence>
<dbReference type="OrthoDB" id="945117at2"/>
<protein>
    <recommendedName>
        <fullName evidence="4">DUF3575 domain-containing protein</fullName>
    </recommendedName>
</protein>
<dbReference type="RefSeq" id="WP_109438468.1">
    <property type="nucleotide sequence ID" value="NZ_CANMIK010000018.1"/>
</dbReference>
<name>A0A554VLK9_9FLAO</name>
<evidence type="ECO:0000313" key="3">
    <source>
        <dbReference type="Proteomes" id="UP000318833"/>
    </source>
</evidence>